<keyword evidence="2" id="KW-1003">Cell membrane</keyword>
<dbReference type="Pfam" id="PF02653">
    <property type="entry name" value="BPD_transp_2"/>
    <property type="match status" value="1"/>
</dbReference>
<dbReference type="GO" id="GO:0005886">
    <property type="term" value="C:plasma membrane"/>
    <property type="evidence" value="ECO:0007669"/>
    <property type="project" value="UniProtKB-SubCell"/>
</dbReference>
<feature type="transmembrane region" description="Helical" evidence="6">
    <location>
        <begin position="180"/>
        <end position="199"/>
    </location>
</feature>
<evidence type="ECO:0000313" key="7">
    <source>
        <dbReference type="EMBL" id="RFM25240.1"/>
    </source>
</evidence>
<proteinExistence type="predicted"/>
<evidence type="ECO:0000256" key="1">
    <source>
        <dbReference type="ARBA" id="ARBA00004651"/>
    </source>
</evidence>
<comment type="subcellular location">
    <subcellularLocation>
        <location evidence="1">Cell membrane</location>
        <topology evidence="1">Multi-pass membrane protein</topology>
    </subcellularLocation>
</comment>
<feature type="transmembrane region" description="Helical" evidence="6">
    <location>
        <begin position="259"/>
        <end position="278"/>
    </location>
</feature>
<keyword evidence="4 6" id="KW-1133">Transmembrane helix</keyword>
<evidence type="ECO:0000256" key="4">
    <source>
        <dbReference type="ARBA" id="ARBA00022989"/>
    </source>
</evidence>
<gene>
    <name evidence="7" type="ORF">D0433_01040</name>
</gene>
<evidence type="ECO:0000256" key="5">
    <source>
        <dbReference type="ARBA" id="ARBA00023136"/>
    </source>
</evidence>
<sequence length="288" mass="30540">MLEFTITFSLQVLRIAMPYLLASLGATYSERSGVINLALEGLMIFGAFGAVIGQYFTGSAWLGIMLAALLGLSVASLHGYMTITIKANQIVSGIALNILAVGVTKFFLRPLFGSSSNSERIAGIDVPNILLNPIFLLAVVLVPLSHFIFYYTPFGLRLRAVGESAQTADSLGINVSAMRYSGVMISGVLAALAGAFLAFEQHSFTDGMTAGRGYIALAAMIIGRWTPLGAAAASLFFAFTEAVQLNLQSETLPTQVVQALPYLITLAVLVGFIGKSTPPSEIGKPYQK</sequence>
<feature type="transmembrane region" description="Helical" evidence="6">
    <location>
        <begin position="87"/>
        <end position="108"/>
    </location>
</feature>
<evidence type="ECO:0000256" key="3">
    <source>
        <dbReference type="ARBA" id="ARBA00022692"/>
    </source>
</evidence>
<evidence type="ECO:0000256" key="2">
    <source>
        <dbReference type="ARBA" id="ARBA00022475"/>
    </source>
</evidence>
<comment type="caution">
    <text evidence="7">The sequence shown here is derived from an EMBL/GenBank/DDBJ whole genome shotgun (WGS) entry which is preliminary data.</text>
</comment>
<feature type="transmembrane region" description="Helical" evidence="6">
    <location>
        <begin position="211"/>
        <end position="239"/>
    </location>
</feature>
<feature type="transmembrane region" description="Helical" evidence="6">
    <location>
        <begin position="12"/>
        <end position="28"/>
    </location>
</feature>
<dbReference type="GO" id="GO:0022857">
    <property type="term" value="F:transmembrane transporter activity"/>
    <property type="evidence" value="ECO:0007669"/>
    <property type="project" value="InterPro"/>
</dbReference>
<evidence type="ECO:0000313" key="8">
    <source>
        <dbReference type="Proteomes" id="UP000266389"/>
    </source>
</evidence>
<dbReference type="PANTHER" id="PTHR43370">
    <property type="entry name" value="SUGAR ABC TRANSPORTER INTEGRAL MEMBRANE PROTEIN-RELATED"/>
    <property type="match status" value="1"/>
</dbReference>
<protein>
    <submittedName>
        <fullName evidence="7">ABC transporter permease</fullName>
    </submittedName>
</protein>
<accession>A0A395M3B9</accession>
<name>A0A395M3B9_9BACT</name>
<dbReference type="PANTHER" id="PTHR43370:SF1">
    <property type="entry name" value="GUANOSINE ABC TRANSPORTER PERMEASE PROTEIN NUPQ"/>
    <property type="match status" value="1"/>
</dbReference>
<keyword evidence="5 6" id="KW-0472">Membrane</keyword>
<feature type="transmembrane region" description="Helical" evidence="6">
    <location>
        <begin position="34"/>
        <end position="53"/>
    </location>
</feature>
<dbReference type="EMBL" id="PHFL01000007">
    <property type="protein sequence ID" value="RFM25240.1"/>
    <property type="molecule type" value="Genomic_DNA"/>
</dbReference>
<organism evidence="7 8">
    <name type="scientific">Candidatus Thermochlorobacter aerophilus</name>
    <dbReference type="NCBI Taxonomy" id="1868324"/>
    <lineage>
        <taxon>Bacteria</taxon>
        <taxon>Pseudomonadati</taxon>
        <taxon>Chlorobiota</taxon>
        <taxon>Chlorobiia</taxon>
        <taxon>Chlorobiales</taxon>
        <taxon>Candidatus Thermochlorobacteriaceae</taxon>
        <taxon>Candidatus Thermochlorobacter</taxon>
    </lineage>
</organism>
<dbReference type="Proteomes" id="UP000266389">
    <property type="component" value="Unassembled WGS sequence"/>
</dbReference>
<keyword evidence="3 6" id="KW-0812">Transmembrane</keyword>
<dbReference type="InterPro" id="IPR001851">
    <property type="entry name" value="ABC_transp_permease"/>
</dbReference>
<feature type="transmembrane region" description="Helical" evidence="6">
    <location>
        <begin position="60"/>
        <end position="81"/>
    </location>
</feature>
<reference evidence="7 8" key="1">
    <citation type="journal article" date="2011" name="ISME J.">
        <title>Community ecology of hot spring cyanobacterial mats: predominant populations and their functional potential.</title>
        <authorList>
            <person name="Klatt C.G."/>
            <person name="Wood J.M."/>
            <person name="Rusch D.B."/>
            <person name="Bateson M.M."/>
            <person name="Hamamura N."/>
            <person name="Heidelberg J.F."/>
            <person name="Grossman A.R."/>
            <person name="Bhaya D."/>
            <person name="Cohan F.M."/>
            <person name="Kuhl M."/>
            <person name="Bryant D.A."/>
            <person name="Ward D.M."/>
        </authorList>
    </citation>
    <scope>NUCLEOTIDE SEQUENCE [LARGE SCALE GENOMIC DNA]</scope>
    <source>
        <strain evidence="7">OS</strain>
    </source>
</reference>
<dbReference type="CDD" id="cd06580">
    <property type="entry name" value="TM_PBP1_transp_TpRbsC_like"/>
    <property type="match status" value="1"/>
</dbReference>
<dbReference type="AlphaFoldDB" id="A0A395M3B9"/>
<feature type="transmembrane region" description="Helical" evidence="6">
    <location>
        <begin position="129"/>
        <end position="151"/>
    </location>
</feature>
<evidence type="ECO:0000256" key="6">
    <source>
        <dbReference type="SAM" id="Phobius"/>
    </source>
</evidence>